<feature type="region of interest" description="Disordered" evidence="1">
    <location>
        <begin position="353"/>
        <end position="387"/>
    </location>
</feature>
<feature type="compositionally biased region" description="Basic and acidic residues" evidence="1">
    <location>
        <begin position="356"/>
        <end position="371"/>
    </location>
</feature>
<dbReference type="PANTHER" id="PTHR31722">
    <property type="entry name" value="OS06G0675200 PROTEIN"/>
    <property type="match status" value="1"/>
</dbReference>
<evidence type="ECO:0000313" key="3">
    <source>
        <dbReference type="Proteomes" id="UP001327560"/>
    </source>
</evidence>
<accession>A0AAQ3QLA5</accession>
<protein>
    <submittedName>
        <fullName evidence="2">Serine/arginine repetitive matrix protein 2-like</fullName>
    </submittedName>
</protein>
<gene>
    <name evidence="2" type="ORF">Cni_G21006</name>
</gene>
<feature type="compositionally biased region" description="Low complexity" evidence="1">
    <location>
        <begin position="241"/>
        <end position="264"/>
    </location>
</feature>
<keyword evidence="3" id="KW-1185">Reference proteome</keyword>
<feature type="compositionally biased region" description="Low complexity" evidence="1">
    <location>
        <begin position="205"/>
        <end position="221"/>
    </location>
</feature>
<organism evidence="2 3">
    <name type="scientific">Canna indica</name>
    <name type="common">Indian-shot</name>
    <dbReference type="NCBI Taxonomy" id="4628"/>
    <lineage>
        <taxon>Eukaryota</taxon>
        <taxon>Viridiplantae</taxon>
        <taxon>Streptophyta</taxon>
        <taxon>Embryophyta</taxon>
        <taxon>Tracheophyta</taxon>
        <taxon>Spermatophyta</taxon>
        <taxon>Magnoliopsida</taxon>
        <taxon>Liliopsida</taxon>
        <taxon>Zingiberales</taxon>
        <taxon>Cannaceae</taxon>
        <taxon>Canna</taxon>
    </lineage>
</organism>
<sequence>MASALVNTVAISPPPEAFPWLSPRISFSHEAADPPSASLPEARPEASPEDFEFRLHDDPVAMLPADELFSEGKLVPLQLAPPKHSAEIETEAEAEPRLAADIGLPEPPETRRKAEIVGTTDPYAFSPRAPRCTTRWRELLGLKRARVAKPGVQVAAATPAAAAAAALKNAGSRSSIKYLLHRHPKAASFDASLSLPLLRESDQESATTASRLSHSSSSSSSGPDHEDLARVSIDSNKSGHVPPRVRLARPRAAAASRGGPSPSRRAAEPAPPRGVSVDSPRMSSSGKIVFQGLERSSSSPGSFTGGPRPRPRGVERSYSANVRVAPILNVVPVCSLRGSSKPVSVFGLAHLFSPQQRKDRDSSSNRSELARSGRRQRRQELDRFSPK</sequence>
<reference evidence="2 3" key="1">
    <citation type="submission" date="2023-10" db="EMBL/GenBank/DDBJ databases">
        <title>Chromosome-scale genome assembly provides insights into flower coloration mechanisms of Canna indica.</title>
        <authorList>
            <person name="Li C."/>
        </authorList>
    </citation>
    <scope>NUCLEOTIDE SEQUENCE [LARGE SCALE GENOMIC DNA]</scope>
    <source>
        <tissue evidence="2">Flower</tissue>
    </source>
</reference>
<feature type="compositionally biased region" description="Basic and acidic residues" evidence="1">
    <location>
        <begin position="378"/>
        <end position="387"/>
    </location>
</feature>
<evidence type="ECO:0000256" key="1">
    <source>
        <dbReference type="SAM" id="MobiDB-lite"/>
    </source>
</evidence>
<feature type="compositionally biased region" description="Low complexity" evidence="1">
    <location>
        <begin position="295"/>
        <end position="307"/>
    </location>
</feature>
<name>A0AAQ3QLA5_9LILI</name>
<proteinExistence type="predicted"/>
<feature type="region of interest" description="Disordered" evidence="1">
    <location>
        <begin position="200"/>
        <end position="314"/>
    </location>
</feature>
<evidence type="ECO:0000313" key="2">
    <source>
        <dbReference type="EMBL" id="WOL12240.1"/>
    </source>
</evidence>
<dbReference type="AlphaFoldDB" id="A0AAQ3QLA5"/>
<dbReference type="PANTHER" id="PTHR31722:SF0">
    <property type="entry name" value="OS06G0675200 PROTEIN"/>
    <property type="match status" value="1"/>
</dbReference>
<dbReference type="EMBL" id="CP136895">
    <property type="protein sequence ID" value="WOL12240.1"/>
    <property type="molecule type" value="Genomic_DNA"/>
</dbReference>
<feature type="region of interest" description="Disordered" evidence="1">
    <location>
        <begin position="29"/>
        <end position="49"/>
    </location>
</feature>
<dbReference type="Proteomes" id="UP001327560">
    <property type="component" value="Chromosome 6"/>
</dbReference>